<organism evidence="3">
    <name type="scientific">marine metagenome</name>
    <dbReference type="NCBI Taxonomy" id="408172"/>
    <lineage>
        <taxon>unclassified sequences</taxon>
        <taxon>metagenomes</taxon>
        <taxon>ecological metagenomes</taxon>
    </lineage>
</organism>
<dbReference type="GO" id="GO:0006310">
    <property type="term" value="P:DNA recombination"/>
    <property type="evidence" value="ECO:0007669"/>
    <property type="project" value="UniProtKB-KW"/>
</dbReference>
<gene>
    <name evidence="3" type="ORF">METZ01_LOCUS11509</name>
</gene>
<dbReference type="SUPFAM" id="SSF56349">
    <property type="entry name" value="DNA breaking-rejoining enzymes"/>
    <property type="match status" value="1"/>
</dbReference>
<dbReference type="Gene3D" id="1.10.443.10">
    <property type="entry name" value="Intergrase catalytic core"/>
    <property type="match status" value="1"/>
</dbReference>
<feature type="domain" description="Tyr recombinase" evidence="2">
    <location>
        <begin position="182"/>
        <end position="357"/>
    </location>
</feature>
<dbReference type="PROSITE" id="PS51898">
    <property type="entry name" value="TYR_RECOMBINASE"/>
    <property type="match status" value="1"/>
</dbReference>
<keyword evidence="1" id="KW-0233">DNA recombination</keyword>
<dbReference type="GO" id="GO:0003677">
    <property type="term" value="F:DNA binding"/>
    <property type="evidence" value="ECO:0007669"/>
    <property type="project" value="InterPro"/>
</dbReference>
<dbReference type="GO" id="GO:0015074">
    <property type="term" value="P:DNA integration"/>
    <property type="evidence" value="ECO:0007669"/>
    <property type="project" value="InterPro"/>
</dbReference>
<dbReference type="InterPro" id="IPR011010">
    <property type="entry name" value="DNA_brk_join_enz"/>
</dbReference>
<evidence type="ECO:0000259" key="2">
    <source>
        <dbReference type="PROSITE" id="PS51898"/>
    </source>
</evidence>
<evidence type="ECO:0000256" key="1">
    <source>
        <dbReference type="ARBA" id="ARBA00023172"/>
    </source>
</evidence>
<dbReference type="InterPro" id="IPR002104">
    <property type="entry name" value="Integrase_catalytic"/>
</dbReference>
<dbReference type="InterPro" id="IPR013762">
    <property type="entry name" value="Integrase-like_cat_sf"/>
</dbReference>
<protein>
    <recommendedName>
        <fullName evidence="2">Tyr recombinase domain-containing protein</fullName>
    </recommendedName>
</protein>
<dbReference type="EMBL" id="UINC01000632">
    <property type="protein sequence ID" value="SUZ58655.1"/>
    <property type="molecule type" value="Genomic_DNA"/>
</dbReference>
<sequence>MKIQIWRRKNKEKEKYNLYIRYRLSQIKAKVESLKLWEWISPKNISQKDHNLNVKRAYEEILRRRKDDLENNRSKIDFNSKQPDEFEFIFKKYSKIKNYNAVFNFLKKIDYNIERKKINSINKTYLNQLKSKIENKIKNNNIKGSTSAKYWNNFKSVLIHLNDNGICDYPRVGGITYKKENSKIYTFNSEEIKKLTKTAPEKWKDLKKAFFFSYNTGLKIGKIVKLKWKNLYKTNNDKKTIHYFKIKNNNETLTNSLPKNIRKMIGKRKSNNELVFTLPEKQSNRSKIFKEWLNKLNINEKKKFNDAVNNYAKNLYDKTKNIYKVAAALGHNSINKTKEIYNYMENYDFLENENIIIENLEENINQTKSKSLFKKGNLLSYRIKKNQDT</sequence>
<name>A0A381NVL5_9ZZZZ</name>
<evidence type="ECO:0000313" key="3">
    <source>
        <dbReference type="EMBL" id="SUZ58655.1"/>
    </source>
</evidence>
<proteinExistence type="predicted"/>
<reference evidence="3" key="1">
    <citation type="submission" date="2018-05" db="EMBL/GenBank/DDBJ databases">
        <authorList>
            <person name="Lanie J.A."/>
            <person name="Ng W.-L."/>
            <person name="Kazmierczak K.M."/>
            <person name="Andrzejewski T.M."/>
            <person name="Davidsen T.M."/>
            <person name="Wayne K.J."/>
            <person name="Tettelin H."/>
            <person name="Glass J.I."/>
            <person name="Rusch D."/>
            <person name="Podicherti R."/>
            <person name="Tsui H.-C.T."/>
            <person name="Winkler M.E."/>
        </authorList>
    </citation>
    <scope>NUCLEOTIDE SEQUENCE</scope>
</reference>
<accession>A0A381NVL5</accession>
<dbReference type="AlphaFoldDB" id="A0A381NVL5"/>
<dbReference type="Pfam" id="PF00589">
    <property type="entry name" value="Phage_integrase"/>
    <property type="match status" value="1"/>
</dbReference>